<keyword evidence="2" id="KW-1185">Reference proteome</keyword>
<gene>
    <name evidence="1" type="ORF">cand_001560</name>
</gene>
<dbReference type="OrthoDB" id="342556at2759"/>
<evidence type="ECO:0000313" key="1">
    <source>
        <dbReference type="EMBL" id="OII76465.1"/>
    </source>
</evidence>
<dbReference type="VEuPathDB" id="CryptoDB:cand_001560"/>
<organism evidence="1 2">
    <name type="scientific">Cryptosporidium andersoni</name>
    <dbReference type="NCBI Taxonomy" id="117008"/>
    <lineage>
        <taxon>Eukaryota</taxon>
        <taxon>Sar</taxon>
        <taxon>Alveolata</taxon>
        <taxon>Apicomplexa</taxon>
        <taxon>Conoidasida</taxon>
        <taxon>Coccidia</taxon>
        <taxon>Eucoccidiorida</taxon>
        <taxon>Eimeriorina</taxon>
        <taxon>Cryptosporidiidae</taxon>
        <taxon>Cryptosporidium</taxon>
    </lineage>
</organism>
<dbReference type="EMBL" id="LRBS01000061">
    <property type="protein sequence ID" value="OII76465.1"/>
    <property type="molecule type" value="Genomic_DNA"/>
</dbReference>
<dbReference type="Proteomes" id="UP000186804">
    <property type="component" value="Unassembled WGS sequence"/>
</dbReference>
<comment type="caution">
    <text evidence="1">The sequence shown here is derived from an EMBL/GenBank/DDBJ whole genome shotgun (WGS) entry which is preliminary data.</text>
</comment>
<evidence type="ECO:0000313" key="2">
    <source>
        <dbReference type="Proteomes" id="UP000186804"/>
    </source>
</evidence>
<reference evidence="1 2" key="1">
    <citation type="submission" date="2016-10" db="EMBL/GenBank/DDBJ databases">
        <title>Reductive evolution of mitochondrial metabolism and differential evolution of invasion-related proteins in Cryptosporidium.</title>
        <authorList>
            <person name="Liu S."/>
            <person name="Roellig D.M."/>
            <person name="Guo Y."/>
            <person name="Li N."/>
            <person name="Frace M.A."/>
            <person name="Tang K."/>
            <person name="Zhang L."/>
            <person name="Feng Y."/>
            <person name="Xiao L."/>
        </authorList>
    </citation>
    <scope>NUCLEOTIDE SEQUENCE [LARGE SCALE GENOMIC DNA]</scope>
    <source>
        <strain evidence="1">30847</strain>
    </source>
</reference>
<dbReference type="RefSeq" id="XP_067068311.1">
    <property type="nucleotide sequence ID" value="XM_067210404.1"/>
</dbReference>
<dbReference type="GeneID" id="92364341"/>
<dbReference type="AlphaFoldDB" id="A0A1J4MQD3"/>
<sequence>MNVDKHELQEILRSLEEIGNDKIKLQAHQLLLMLNPDLSSNLNNNRSFDNILDMSEEQLNQRLIYLDQIIEEKTKKLSDIRDETQSLNIIIQQYNIPHSIRNMTLKELTDHCIKLKNIMEDFLTELGDYKNV</sequence>
<accession>A0A1J4MQD3</accession>
<proteinExistence type="predicted"/>
<protein>
    <submittedName>
        <fullName evidence="1">Uncharacterized protein</fullName>
    </submittedName>
</protein>
<name>A0A1J4MQD3_9CRYT</name>